<protein>
    <submittedName>
        <fullName evidence="6">Substrate-binding domain-containing protein</fullName>
    </submittedName>
</protein>
<evidence type="ECO:0000259" key="5">
    <source>
        <dbReference type="Pfam" id="PF13407"/>
    </source>
</evidence>
<reference evidence="7" key="1">
    <citation type="journal article" date="2019" name="Int. J. Syst. Evol. Microbiol.">
        <title>The Global Catalogue of Microorganisms (GCM) 10K type strain sequencing project: providing services to taxonomists for standard genome sequencing and annotation.</title>
        <authorList>
            <consortium name="The Broad Institute Genomics Platform"/>
            <consortium name="The Broad Institute Genome Sequencing Center for Infectious Disease"/>
            <person name="Wu L."/>
            <person name="Ma J."/>
        </authorList>
    </citation>
    <scope>NUCLEOTIDE SEQUENCE [LARGE SCALE GENOMIC DNA]</scope>
    <source>
        <strain evidence="7">JCM 14718</strain>
    </source>
</reference>
<dbReference type="PANTHER" id="PTHR46847">
    <property type="entry name" value="D-ALLOSE-BINDING PERIPLASMIC PROTEIN-RELATED"/>
    <property type="match status" value="1"/>
</dbReference>
<keyword evidence="3 4" id="KW-0732">Signal</keyword>
<sequence length="388" mass="40159">MKQSTLRLLAAAAATLVLFTSACSSSSAGDGGRTNSTITAQADAALRKIASGAVLSKGPNAETASPASVVTLTAQEIARVKAMHATAAIVMHYGGNDWAVAQIAGLKNEFAQLGIKVLAVTDANFDPGKQVSDLETVMALRPKVIVSIPTDPVATAAQYQKVADAGIKLVFMDNVPKGMTAGHGYVSVVSADNYGNGVVSAHELAKAVGGKGKIGVVFHNADFFVTQQRYDGFRTTLKNDYPNLQIVESTGIAGPDFAGDAQKAADAMLTKHPDLTGIWAVWDVPAEGVMAAARANGRNDLVIATEDLGTNVAIALAKDSLIAGLGAQRPFDQGTVEAKLAAYGLLGKTAPPYVALNALPVDHTNVLQAWGQVYHAPPPAAIANSYKK</sequence>
<comment type="subcellular location">
    <subcellularLocation>
        <location evidence="1">Cell envelope</location>
    </subcellularLocation>
</comment>
<dbReference type="RefSeq" id="WP_344312223.1">
    <property type="nucleotide sequence ID" value="NZ_BAAANY010000017.1"/>
</dbReference>
<dbReference type="InterPro" id="IPR028082">
    <property type="entry name" value="Peripla_BP_I"/>
</dbReference>
<comment type="caution">
    <text evidence="6">The sequence shown here is derived from an EMBL/GenBank/DDBJ whole genome shotgun (WGS) entry which is preliminary data.</text>
</comment>
<name>A0ABP4TM19_9ACTN</name>
<dbReference type="Pfam" id="PF13407">
    <property type="entry name" value="Peripla_BP_4"/>
    <property type="match status" value="1"/>
</dbReference>
<dbReference type="PANTHER" id="PTHR46847:SF1">
    <property type="entry name" value="D-ALLOSE-BINDING PERIPLASMIC PROTEIN-RELATED"/>
    <property type="match status" value="1"/>
</dbReference>
<dbReference type="InterPro" id="IPR025997">
    <property type="entry name" value="SBP_2_dom"/>
</dbReference>
<dbReference type="Gene3D" id="3.40.50.2300">
    <property type="match status" value="2"/>
</dbReference>
<feature type="signal peptide" evidence="4">
    <location>
        <begin position="1"/>
        <end position="28"/>
    </location>
</feature>
<gene>
    <name evidence="6" type="ORF">GCM10009765_43950</name>
</gene>
<evidence type="ECO:0000313" key="6">
    <source>
        <dbReference type="EMBL" id="GAA1689835.1"/>
    </source>
</evidence>
<keyword evidence="7" id="KW-1185">Reference proteome</keyword>
<evidence type="ECO:0000256" key="3">
    <source>
        <dbReference type="ARBA" id="ARBA00022729"/>
    </source>
</evidence>
<evidence type="ECO:0000256" key="1">
    <source>
        <dbReference type="ARBA" id="ARBA00004196"/>
    </source>
</evidence>
<evidence type="ECO:0000256" key="2">
    <source>
        <dbReference type="ARBA" id="ARBA00007639"/>
    </source>
</evidence>
<dbReference type="EMBL" id="BAAANY010000017">
    <property type="protein sequence ID" value="GAA1689835.1"/>
    <property type="molecule type" value="Genomic_DNA"/>
</dbReference>
<evidence type="ECO:0000256" key="4">
    <source>
        <dbReference type="SAM" id="SignalP"/>
    </source>
</evidence>
<comment type="similarity">
    <text evidence="2">Belongs to the bacterial solute-binding protein 2 family.</text>
</comment>
<organism evidence="6 7">
    <name type="scientific">Fodinicola feengrottensis</name>
    <dbReference type="NCBI Taxonomy" id="435914"/>
    <lineage>
        <taxon>Bacteria</taxon>
        <taxon>Bacillati</taxon>
        <taxon>Actinomycetota</taxon>
        <taxon>Actinomycetes</taxon>
        <taxon>Mycobacteriales</taxon>
        <taxon>Fodinicola</taxon>
    </lineage>
</organism>
<accession>A0ABP4TM19</accession>
<proteinExistence type="inferred from homology"/>
<dbReference type="CDD" id="cd06316">
    <property type="entry name" value="PBP1_ABC_sugar_binding-like"/>
    <property type="match status" value="1"/>
</dbReference>
<dbReference type="Proteomes" id="UP001500618">
    <property type="component" value="Unassembled WGS sequence"/>
</dbReference>
<feature type="chain" id="PRO_5045234775" evidence="4">
    <location>
        <begin position="29"/>
        <end position="388"/>
    </location>
</feature>
<dbReference type="PROSITE" id="PS51257">
    <property type="entry name" value="PROKAR_LIPOPROTEIN"/>
    <property type="match status" value="1"/>
</dbReference>
<evidence type="ECO:0000313" key="7">
    <source>
        <dbReference type="Proteomes" id="UP001500618"/>
    </source>
</evidence>
<dbReference type="SUPFAM" id="SSF53822">
    <property type="entry name" value="Periplasmic binding protein-like I"/>
    <property type="match status" value="1"/>
</dbReference>
<feature type="domain" description="Periplasmic binding protein" evidence="5">
    <location>
        <begin position="88"/>
        <end position="348"/>
    </location>
</feature>